<feature type="transmembrane region" description="Helical" evidence="1">
    <location>
        <begin position="46"/>
        <end position="63"/>
    </location>
</feature>
<organism evidence="2 3">
    <name type="scientific">Salipaludibacillus neizhouensis</name>
    <dbReference type="NCBI Taxonomy" id="885475"/>
    <lineage>
        <taxon>Bacteria</taxon>
        <taxon>Bacillati</taxon>
        <taxon>Bacillota</taxon>
        <taxon>Bacilli</taxon>
        <taxon>Bacillales</taxon>
        <taxon>Bacillaceae</taxon>
    </lineage>
</organism>
<keyword evidence="1" id="KW-0472">Membrane</keyword>
<dbReference type="Pfam" id="PF26135">
    <property type="entry name" value="YuzI"/>
    <property type="match status" value="1"/>
</dbReference>
<evidence type="ECO:0000313" key="2">
    <source>
        <dbReference type="EMBL" id="RKL67741.1"/>
    </source>
</evidence>
<comment type="caution">
    <text evidence="2">The sequence shown here is derived from an EMBL/GenBank/DDBJ whole genome shotgun (WGS) entry which is preliminary data.</text>
</comment>
<evidence type="ECO:0000313" key="3">
    <source>
        <dbReference type="Proteomes" id="UP000281498"/>
    </source>
</evidence>
<dbReference type="OrthoDB" id="2972455at2"/>
<keyword evidence="1" id="KW-0812">Transmembrane</keyword>
<evidence type="ECO:0000256" key="1">
    <source>
        <dbReference type="SAM" id="Phobius"/>
    </source>
</evidence>
<dbReference type="EMBL" id="PDOE01000003">
    <property type="protein sequence ID" value="RKL67741.1"/>
    <property type="molecule type" value="Genomic_DNA"/>
</dbReference>
<keyword evidence="3" id="KW-1185">Reference proteome</keyword>
<protein>
    <submittedName>
        <fullName evidence="2">Uncharacterized protein</fullName>
    </submittedName>
</protein>
<proteinExistence type="predicted"/>
<accession>A0A3A9KB91</accession>
<reference evidence="2 3" key="1">
    <citation type="submission" date="2017-10" db="EMBL/GenBank/DDBJ databases">
        <title>Bacillus sp. nov., a halophilic bacterium isolated from a Keqin Lake.</title>
        <authorList>
            <person name="Wang H."/>
        </authorList>
    </citation>
    <scope>NUCLEOTIDE SEQUENCE [LARGE SCALE GENOMIC DNA]</scope>
    <source>
        <strain evidence="2 3">KCTC 13187</strain>
    </source>
</reference>
<name>A0A3A9KB91_9BACI</name>
<gene>
    <name evidence="2" type="ORF">CR203_10370</name>
</gene>
<keyword evidence="1" id="KW-1133">Transmembrane helix</keyword>
<dbReference type="InterPro" id="IPR058887">
    <property type="entry name" value="YuzI-like"/>
</dbReference>
<sequence length="75" mass="8767">MRIFFLFFGFVLALTGGITLVAYLNLLTIGYSVIEYLLFVAKRVETYLFIIGILMIWLSGILIKRRKKKNQFTKK</sequence>
<dbReference type="RefSeq" id="WP_110935097.1">
    <property type="nucleotide sequence ID" value="NZ_KZ614146.1"/>
</dbReference>
<dbReference type="Proteomes" id="UP000281498">
    <property type="component" value="Unassembled WGS sequence"/>
</dbReference>
<feature type="transmembrane region" description="Helical" evidence="1">
    <location>
        <begin position="7"/>
        <end position="34"/>
    </location>
</feature>
<dbReference type="AlphaFoldDB" id="A0A3A9KB91"/>